<name>A0ACB7EWX3_NIBAL</name>
<dbReference type="Proteomes" id="UP000805704">
    <property type="component" value="Chromosome 21"/>
</dbReference>
<dbReference type="EMBL" id="CM024809">
    <property type="protein sequence ID" value="KAG8006361.1"/>
    <property type="molecule type" value="Genomic_DNA"/>
</dbReference>
<keyword evidence="1" id="KW-0812">Transmembrane</keyword>
<feature type="non-terminal residue" evidence="1">
    <location>
        <position position="422"/>
    </location>
</feature>
<evidence type="ECO:0000313" key="1">
    <source>
        <dbReference type="EMBL" id="KAG8006361.1"/>
    </source>
</evidence>
<accession>A0ACB7EWX3</accession>
<comment type="caution">
    <text evidence="1">The sequence shown here is derived from an EMBL/GenBank/DDBJ whole genome shotgun (WGS) entry which is preliminary data.</text>
</comment>
<evidence type="ECO:0000313" key="2">
    <source>
        <dbReference type="Proteomes" id="UP000805704"/>
    </source>
</evidence>
<reference evidence="1" key="1">
    <citation type="submission" date="2020-04" db="EMBL/GenBank/DDBJ databases">
        <title>A chromosome-scale assembly and high-density genetic map of the yellow drum (Nibea albiflora) genome.</title>
        <authorList>
            <person name="Xu D."/>
            <person name="Zhang W."/>
            <person name="Chen R."/>
            <person name="Tan P."/>
            <person name="Wang L."/>
            <person name="Song H."/>
            <person name="Tian L."/>
            <person name="Zhu Q."/>
            <person name="Wang B."/>
        </authorList>
    </citation>
    <scope>NUCLEOTIDE SEQUENCE</scope>
    <source>
        <strain evidence="1">ZJHYS-2018</strain>
    </source>
</reference>
<keyword evidence="2" id="KW-1185">Reference proteome</keyword>
<protein>
    <submittedName>
        <fullName evidence="1">Transmembrane 4 L6 family member 5</fullName>
    </submittedName>
</protein>
<sequence>MSGPEKVSKLVSGQFQKAPLSELHTDFSGQPYSVSVLKVGYCVCQADDTFRADGTITLITGPKTVLVDTGGPWDRDFLLTALKGRGLEPTDVNVVVGTHGHSDHVGNLSLFPTALMIVGYDVSEGDTYRASGLSEGRVYCIDEHVSVVPSPGHTGQDVSVQVKGTSAGTVLVVGDLFESCSDEDSWRDLSMNVAVQEFHINTREYVFTNDGKMESVVDPSADIMCTGACSKFVAIPLYVLAPVSIICNIMLFFPDFETKYAAEDRDGQQRITQEVKYMGGLIGGGIMALIPAIHIHLTSAQKCCANRCGMFLSIGFAAAGVVGGLYSLSVASLGLANGPFCLWSNLYHPIPTWGAPFANSSGSYLSDTDMWKWCRAPENVVGFNVALFSTLLVSACIQLILCGIQMVNGLFGCICGTCAGKE</sequence>
<gene>
    <name evidence="1" type="primary">TM4SF5.2</name>
    <name evidence="1" type="ORF">GBF38_005630</name>
</gene>
<organism evidence="1 2">
    <name type="scientific">Nibea albiflora</name>
    <name type="common">Yellow drum</name>
    <name type="synonym">Corvina albiflora</name>
    <dbReference type="NCBI Taxonomy" id="240163"/>
    <lineage>
        <taxon>Eukaryota</taxon>
        <taxon>Metazoa</taxon>
        <taxon>Chordata</taxon>
        <taxon>Craniata</taxon>
        <taxon>Vertebrata</taxon>
        <taxon>Euteleostomi</taxon>
        <taxon>Actinopterygii</taxon>
        <taxon>Neopterygii</taxon>
        <taxon>Teleostei</taxon>
        <taxon>Neoteleostei</taxon>
        <taxon>Acanthomorphata</taxon>
        <taxon>Eupercaria</taxon>
        <taxon>Sciaenidae</taxon>
        <taxon>Nibea</taxon>
    </lineage>
</organism>
<keyword evidence="1" id="KW-0472">Membrane</keyword>
<proteinExistence type="predicted"/>